<accession>A0ABU7WD08</accession>
<sequence length="138" mass="14759">MQAQAPSADFDLACTGTGSKLESQTSYDWDSKHHEYRDHSTLGTAQVGGTAQVEIHGGQGRVRLPAGLVPPLNSGGRDGWFPIQDLSVGADRIQGSLRLNGLNKPGLTIDRRSGRMVLDGMESFDATCSPFNPGSTRF</sequence>
<gene>
    <name evidence="1" type="ORF">V3391_04050</name>
</gene>
<comment type="caution">
    <text evidence="1">The sequence shown here is derived from an EMBL/GenBank/DDBJ whole genome shotgun (WGS) entry which is preliminary data.</text>
</comment>
<dbReference type="EMBL" id="JAZHBM010000001">
    <property type="protein sequence ID" value="MEF3081383.1"/>
    <property type="molecule type" value="Genomic_DNA"/>
</dbReference>
<proteinExistence type="predicted"/>
<dbReference type="RefSeq" id="WP_332077118.1">
    <property type="nucleotide sequence ID" value="NZ_JAZHBM010000001.1"/>
</dbReference>
<name>A0ABU7WD08_9GAMM</name>
<protein>
    <submittedName>
        <fullName evidence="1">Uncharacterized protein</fullName>
    </submittedName>
</protein>
<organism evidence="1 2">
    <name type="scientific">Luteimonas flava</name>
    <dbReference type="NCBI Taxonomy" id="3115822"/>
    <lineage>
        <taxon>Bacteria</taxon>
        <taxon>Pseudomonadati</taxon>
        <taxon>Pseudomonadota</taxon>
        <taxon>Gammaproteobacteria</taxon>
        <taxon>Lysobacterales</taxon>
        <taxon>Lysobacteraceae</taxon>
        <taxon>Luteimonas</taxon>
    </lineage>
</organism>
<reference evidence="1 2" key="1">
    <citation type="submission" date="2024-01" db="EMBL/GenBank/DDBJ databases">
        <title>Novel species of the genus Luteimonas isolated from rivers.</title>
        <authorList>
            <person name="Lu H."/>
        </authorList>
    </citation>
    <scope>NUCLEOTIDE SEQUENCE [LARGE SCALE GENOMIC DNA]</scope>
    <source>
        <strain evidence="1 2">SMYT11W</strain>
    </source>
</reference>
<dbReference type="Proteomes" id="UP001358324">
    <property type="component" value="Unassembled WGS sequence"/>
</dbReference>
<keyword evidence="2" id="KW-1185">Reference proteome</keyword>
<evidence type="ECO:0000313" key="1">
    <source>
        <dbReference type="EMBL" id="MEF3081383.1"/>
    </source>
</evidence>
<evidence type="ECO:0000313" key="2">
    <source>
        <dbReference type="Proteomes" id="UP001358324"/>
    </source>
</evidence>